<dbReference type="Proteomes" id="UP000322524">
    <property type="component" value="Unassembled WGS sequence"/>
</dbReference>
<organism evidence="1 2">
    <name type="scientific">Sutcliffiella horikoshii</name>
    <dbReference type="NCBI Taxonomy" id="79883"/>
    <lineage>
        <taxon>Bacteria</taxon>
        <taxon>Bacillati</taxon>
        <taxon>Bacillota</taxon>
        <taxon>Bacilli</taxon>
        <taxon>Bacillales</taxon>
        <taxon>Bacillaceae</taxon>
        <taxon>Sutcliffiella</taxon>
    </lineage>
</organism>
<dbReference type="AlphaFoldDB" id="A0A5D4SQY8"/>
<name>A0A5D4SQY8_9BACI</name>
<dbReference type="Gene3D" id="3.30.470.20">
    <property type="entry name" value="ATP-grasp fold, B domain"/>
    <property type="match status" value="1"/>
</dbReference>
<gene>
    <name evidence="1" type="ORF">FZC76_18865</name>
</gene>
<proteinExistence type="predicted"/>
<dbReference type="OrthoDB" id="7869153at2"/>
<evidence type="ECO:0000313" key="2">
    <source>
        <dbReference type="Proteomes" id="UP000322524"/>
    </source>
</evidence>
<dbReference type="SUPFAM" id="SSF56059">
    <property type="entry name" value="Glutathione synthetase ATP-binding domain-like"/>
    <property type="match status" value="1"/>
</dbReference>
<accession>A0A5D4SQY8</accession>
<protein>
    <submittedName>
        <fullName evidence="1">YheC/YheD family protein</fullName>
    </submittedName>
</protein>
<dbReference type="RefSeq" id="WP_148989721.1">
    <property type="nucleotide sequence ID" value="NZ_VTEV01000008.1"/>
</dbReference>
<dbReference type="Pfam" id="PF14398">
    <property type="entry name" value="ATPgrasp_YheCD"/>
    <property type="match status" value="1"/>
</dbReference>
<evidence type="ECO:0000313" key="1">
    <source>
        <dbReference type="EMBL" id="TYS64618.1"/>
    </source>
</evidence>
<dbReference type="InterPro" id="IPR026838">
    <property type="entry name" value="YheC/D"/>
</dbReference>
<comment type="caution">
    <text evidence="1">The sequence shown here is derived from an EMBL/GenBank/DDBJ whole genome shotgun (WGS) entry which is preliminary data.</text>
</comment>
<sequence>MITLGVLSFSQPTFYLTKIAEHAAKNGVMICIISPTQLTERTSHVSGLVYTSNKKEWKDSTFPIPSFIYDRCYYGTKEAQLFKPGTDSLKLQENVQFLGYGLPNKWEVYNKLSTIQEIQSFFPLTKKLTSVTFLLSHFRQKNGWLLKPTNGSQGRGLIKVERIDGQYIVKEVVQPGESLYIFKTDNHLKKWLHSRMKDTEYIFQPFLPLQNKKDVPFDLRIFLQKNDEGNWTERVRCIRTGQQNHITSNLAGGGEMLPFTVITQGLRRTKKEELERKLQVIVEHLPLAIDQMISPLFELGIDIGIDPDYNLWILDINSKPGHKIVTMASPSVQTEIYEAPSKYCMYLSSIKR</sequence>
<dbReference type="EMBL" id="VTEV01000008">
    <property type="protein sequence ID" value="TYS64618.1"/>
    <property type="molecule type" value="Genomic_DNA"/>
</dbReference>
<reference evidence="1 2" key="1">
    <citation type="submission" date="2019-08" db="EMBL/GenBank/DDBJ databases">
        <title>Bacillus genomes from the desert of Cuatro Cienegas, Coahuila.</title>
        <authorList>
            <person name="Olmedo-Alvarez G."/>
        </authorList>
    </citation>
    <scope>NUCLEOTIDE SEQUENCE [LARGE SCALE GENOMIC DNA]</scope>
    <source>
        <strain evidence="1 2">CH28_1T</strain>
    </source>
</reference>